<dbReference type="WBParaSite" id="OFLC_0001207401-mRNA-1">
    <property type="protein sequence ID" value="OFLC_0001207401-mRNA-1"/>
    <property type="gene ID" value="OFLC_0001207401"/>
</dbReference>
<name>A0A183HX62_9BILA</name>
<proteinExistence type="predicted"/>
<dbReference type="AlphaFoldDB" id="A0A183HX62"/>
<evidence type="ECO:0000313" key="3">
    <source>
        <dbReference type="Proteomes" id="UP000267606"/>
    </source>
</evidence>
<accession>A0A183HX62</accession>
<reference evidence="4" key="1">
    <citation type="submission" date="2016-06" db="UniProtKB">
        <authorList>
            <consortium name="WormBaseParasite"/>
        </authorList>
    </citation>
    <scope>IDENTIFICATION</scope>
</reference>
<keyword evidence="3" id="KW-1185">Reference proteome</keyword>
<keyword evidence="1" id="KW-1133">Transmembrane helix</keyword>
<keyword evidence="1" id="KW-0472">Membrane</keyword>
<gene>
    <name evidence="2" type="ORF">OFLC_LOCUS12072</name>
</gene>
<evidence type="ECO:0000313" key="4">
    <source>
        <dbReference type="WBParaSite" id="OFLC_0001207401-mRNA-1"/>
    </source>
</evidence>
<reference evidence="2 3" key="2">
    <citation type="submission" date="2018-11" db="EMBL/GenBank/DDBJ databases">
        <authorList>
            <consortium name="Pathogen Informatics"/>
        </authorList>
    </citation>
    <scope>NUCLEOTIDE SEQUENCE [LARGE SCALE GENOMIC DNA]</scope>
</reference>
<feature type="transmembrane region" description="Helical" evidence="1">
    <location>
        <begin position="12"/>
        <end position="29"/>
    </location>
</feature>
<protein>
    <submittedName>
        <fullName evidence="2 4">Uncharacterized protein</fullName>
    </submittedName>
</protein>
<dbReference type="Proteomes" id="UP000267606">
    <property type="component" value="Unassembled WGS sequence"/>
</dbReference>
<evidence type="ECO:0000256" key="1">
    <source>
        <dbReference type="SAM" id="Phobius"/>
    </source>
</evidence>
<organism evidence="4">
    <name type="scientific">Onchocerca flexuosa</name>
    <dbReference type="NCBI Taxonomy" id="387005"/>
    <lineage>
        <taxon>Eukaryota</taxon>
        <taxon>Metazoa</taxon>
        <taxon>Ecdysozoa</taxon>
        <taxon>Nematoda</taxon>
        <taxon>Chromadorea</taxon>
        <taxon>Rhabditida</taxon>
        <taxon>Spirurina</taxon>
        <taxon>Spiruromorpha</taxon>
        <taxon>Filarioidea</taxon>
        <taxon>Onchocercidae</taxon>
        <taxon>Onchocerca</taxon>
    </lineage>
</organism>
<evidence type="ECO:0000313" key="2">
    <source>
        <dbReference type="EMBL" id="VDO81655.1"/>
    </source>
</evidence>
<dbReference type="EMBL" id="UZAJ01018259">
    <property type="protein sequence ID" value="VDO81655.1"/>
    <property type="molecule type" value="Genomic_DNA"/>
</dbReference>
<keyword evidence="1" id="KW-0812">Transmembrane</keyword>
<sequence>MRQQLYGPMKRLIVKNLFNKLLVFFFIQFKRNIDYYEFFPIKFNSLKNMNIRVNIFQFIKYIEKIFKYMKIYEINKIYINMIQSRYIKS</sequence>